<keyword evidence="2" id="KW-1185">Reference proteome</keyword>
<dbReference type="SUPFAM" id="SSF51658">
    <property type="entry name" value="Xylose isomerase-like"/>
    <property type="match status" value="1"/>
</dbReference>
<dbReference type="STRING" id="377629.TERTU_4622"/>
<dbReference type="HOGENOM" id="CLU_064263_0_0_6"/>
<sequence length="326" mass="36942">MNNYAALRTDAHLHPRTQALLDIQYLPELGVGINFQKSLSSLLAKGSSLIDFVEFNPTDLCTWQERHDCWRLEPSDPMVEQFFRSTAGLPKVVHGETLSLGSVSGWNKAYLRAMDSVADREEIAWHSEHLGFLNVTTTDGEHYHAGSILPLPFCEESLNLLVPRIKALINRYQRPFLLENTAFYLPGIDGFGMDEVDFFNALAERVGEGFGILLDLYNFHCNAVNFNTNPWEKLAKLDKTRVVEVHLAGGCNLQGMEINNRSNHTPEPVWELLEALLPDATNLKALVFECPEVGLGQFSETDVLRNLERANSHWRHRVTRTQREVV</sequence>
<dbReference type="AlphaFoldDB" id="C5BJX8"/>
<proteinExistence type="predicted"/>
<dbReference type="OrthoDB" id="9763101at2"/>
<organism evidence="1 2">
    <name type="scientific">Teredinibacter turnerae (strain ATCC 39867 / T7901)</name>
    <dbReference type="NCBI Taxonomy" id="377629"/>
    <lineage>
        <taxon>Bacteria</taxon>
        <taxon>Pseudomonadati</taxon>
        <taxon>Pseudomonadota</taxon>
        <taxon>Gammaproteobacteria</taxon>
        <taxon>Cellvibrionales</taxon>
        <taxon>Cellvibrionaceae</taxon>
        <taxon>Teredinibacter</taxon>
    </lineage>
</organism>
<dbReference type="eggNOG" id="COG3220">
    <property type="taxonomic scope" value="Bacteria"/>
</dbReference>
<dbReference type="RefSeq" id="WP_015817306.1">
    <property type="nucleotide sequence ID" value="NC_012997.1"/>
</dbReference>
<dbReference type="PANTHER" id="PTHR42194">
    <property type="entry name" value="UPF0276 PROTEIN HI_1600"/>
    <property type="match status" value="1"/>
</dbReference>
<evidence type="ECO:0000313" key="1">
    <source>
        <dbReference type="EMBL" id="ACR11194.1"/>
    </source>
</evidence>
<name>C5BJX8_TERTT</name>
<dbReference type="KEGG" id="ttu:TERTU_4622"/>
<reference evidence="1 2" key="1">
    <citation type="journal article" date="2009" name="PLoS ONE">
        <title>The complete genome of Teredinibacter turnerae T7901: an intracellular endosymbiont of marine wood-boring bivalves (shipworms).</title>
        <authorList>
            <person name="Yang J.C."/>
            <person name="Madupu R."/>
            <person name="Durkin A.S."/>
            <person name="Ekborg N.A."/>
            <person name="Pedamallu C.S."/>
            <person name="Hostetler J.B."/>
            <person name="Radune D."/>
            <person name="Toms B.S."/>
            <person name="Henrissat B."/>
            <person name="Coutinho P.M."/>
            <person name="Schwarz S."/>
            <person name="Field L."/>
            <person name="Trindade-Silva A.E."/>
            <person name="Soares C.A.G."/>
            <person name="Elshahawi S."/>
            <person name="Hanora A."/>
            <person name="Schmidt E.W."/>
            <person name="Haygood M.G."/>
            <person name="Posfai J."/>
            <person name="Benner J."/>
            <person name="Madinger C."/>
            <person name="Nove J."/>
            <person name="Anton B."/>
            <person name="Chaudhary K."/>
            <person name="Foster J."/>
            <person name="Holman A."/>
            <person name="Kumar S."/>
            <person name="Lessard P.A."/>
            <person name="Luyten Y.A."/>
            <person name="Slatko B."/>
            <person name="Wood N."/>
            <person name="Wu B."/>
            <person name="Teplitski M."/>
            <person name="Mougous J.D."/>
            <person name="Ward N."/>
            <person name="Eisen J.A."/>
            <person name="Badger J.H."/>
            <person name="Distel D.L."/>
        </authorList>
    </citation>
    <scope>NUCLEOTIDE SEQUENCE [LARGE SCALE GENOMIC DNA]</scope>
    <source>
        <strain evidence="2">ATCC 39867 / T7901</strain>
    </source>
</reference>
<dbReference type="InterPro" id="IPR036237">
    <property type="entry name" value="Xyl_isomerase-like_sf"/>
</dbReference>
<dbReference type="InterPro" id="IPR007801">
    <property type="entry name" value="MbnB/TglH/ChrH"/>
</dbReference>
<evidence type="ECO:0008006" key="3">
    <source>
        <dbReference type="Google" id="ProtNLM"/>
    </source>
</evidence>
<accession>C5BJX8</accession>
<gene>
    <name evidence="1" type="ordered locus">TERTU_4622</name>
</gene>
<protein>
    <recommendedName>
        <fullName evidence="3">DUF692 domain-containing protein</fullName>
    </recommendedName>
</protein>
<dbReference type="Proteomes" id="UP000009080">
    <property type="component" value="Chromosome"/>
</dbReference>
<dbReference type="Pfam" id="PF05114">
    <property type="entry name" value="MbnB_TglH_ChrH"/>
    <property type="match status" value="1"/>
</dbReference>
<dbReference type="Gene3D" id="3.20.20.150">
    <property type="entry name" value="Divalent-metal-dependent TIM barrel enzymes"/>
    <property type="match status" value="1"/>
</dbReference>
<evidence type="ECO:0000313" key="2">
    <source>
        <dbReference type="Proteomes" id="UP000009080"/>
    </source>
</evidence>
<dbReference type="EMBL" id="CP001614">
    <property type="protein sequence ID" value="ACR11194.1"/>
    <property type="molecule type" value="Genomic_DNA"/>
</dbReference>
<dbReference type="PANTHER" id="PTHR42194:SF1">
    <property type="entry name" value="UPF0276 PROTEIN HI_1600"/>
    <property type="match status" value="1"/>
</dbReference>